<evidence type="ECO:0000256" key="7">
    <source>
        <dbReference type="SAM" id="Phobius"/>
    </source>
</evidence>
<dbReference type="GO" id="GO:0005886">
    <property type="term" value="C:plasma membrane"/>
    <property type="evidence" value="ECO:0007669"/>
    <property type="project" value="UniProtKB-SubCell"/>
</dbReference>
<feature type="transmembrane region" description="Helical" evidence="7">
    <location>
        <begin position="259"/>
        <end position="277"/>
    </location>
</feature>
<evidence type="ECO:0000256" key="5">
    <source>
        <dbReference type="ARBA" id="ARBA00022989"/>
    </source>
</evidence>
<evidence type="ECO:0000313" key="9">
    <source>
        <dbReference type="EMBL" id="MBB3187483.1"/>
    </source>
</evidence>
<keyword evidence="5 7" id="KW-1133">Transmembrane helix</keyword>
<dbReference type="RefSeq" id="WP_183413241.1">
    <property type="nucleotide sequence ID" value="NZ_JACHYB010000001.1"/>
</dbReference>
<dbReference type="InterPro" id="IPR010290">
    <property type="entry name" value="TM_effector"/>
</dbReference>
<feature type="transmembrane region" description="Helical" evidence="7">
    <location>
        <begin position="170"/>
        <end position="192"/>
    </location>
</feature>
<keyword evidence="4 7" id="KW-0812">Transmembrane</keyword>
<sequence length="402" mass="43927">MNIGTFRAFRNPNYRLYFTGQSISLIGTWMQRTAVYWVVFDQTNSNFMLGLVVFATQFPSFLFSPLGGIAIDRYNRYRLTLLTQAALLVQAGLLASMVLFTHYTVWGIFILSIVQGIINAFDLPARQSLVNEIIDNKENLANAIALNSSMGKLAWLIGPAVSGIVLDKFGAGICFLINALSYLAVITALAFIKVSPYIPQPRSRNAFVEIKEGFRYVINTPSLRTTILLLACVSLLVLPFYTLLPAFAKVVFRGNAATYGYLNSMIGTGSLTGAIALASLKSSKLMMKILFASLLILGIALIAFSHLTLLPVALFFLAIAGFAMMFQTTVSQTIIQLEASGEMLGRTLSFFMMAFFGLQPVGGLLIGAVSELTGVANAILFQGICAVIITILFGYFLRRNKL</sequence>
<reference evidence="9 10" key="1">
    <citation type="submission" date="2020-08" db="EMBL/GenBank/DDBJ databases">
        <title>Genomic Encyclopedia of Type Strains, Phase IV (KMG-IV): sequencing the most valuable type-strain genomes for metagenomic binning, comparative biology and taxonomic classification.</title>
        <authorList>
            <person name="Goeker M."/>
        </authorList>
    </citation>
    <scope>NUCLEOTIDE SEQUENCE [LARGE SCALE GENOMIC DNA]</scope>
    <source>
        <strain evidence="9 10">DSM 27471</strain>
    </source>
</reference>
<name>A0A7W5DSK9_9PORP</name>
<dbReference type="CDD" id="cd06173">
    <property type="entry name" value="MFS_MefA_like"/>
    <property type="match status" value="1"/>
</dbReference>
<feature type="transmembrane region" description="Helical" evidence="7">
    <location>
        <begin position="47"/>
        <end position="67"/>
    </location>
</feature>
<dbReference type="PROSITE" id="PS50850">
    <property type="entry name" value="MFS"/>
    <property type="match status" value="1"/>
</dbReference>
<feature type="transmembrane region" description="Helical" evidence="7">
    <location>
        <begin position="375"/>
        <end position="397"/>
    </location>
</feature>
<evidence type="ECO:0000259" key="8">
    <source>
        <dbReference type="PROSITE" id="PS50850"/>
    </source>
</evidence>
<keyword evidence="2" id="KW-0813">Transport</keyword>
<feature type="transmembrane region" description="Helical" evidence="7">
    <location>
        <begin position="289"/>
        <end position="307"/>
    </location>
</feature>
<dbReference type="Gene3D" id="1.20.1250.20">
    <property type="entry name" value="MFS general substrate transporter like domains"/>
    <property type="match status" value="1"/>
</dbReference>
<comment type="subcellular location">
    <subcellularLocation>
        <location evidence="1">Cell membrane</location>
        <topology evidence="1">Multi-pass membrane protein</topology>
    </subcellularLocation>
</comment>
<proteinExistence type="predicted"/>
<keyword evidence="6 7" id="KW-0472">Membrane</keyword>
<dbReference type="Pfam" id="PF05977">
    <property type="entry name" value="MFS_3"/>
    <property type="match status" value="1"/>
</dbReference>
<dbReference type="GO" id="GO:0022857">
    <property type="term" value="F:transmembrane transporter activity"/>
    <property type="evidence" value="ECO:0007669"/>
    <property type="project" value="InterPro"/>
</dbReference>
<organism evidence="9 10">
    <name type="scientific">Microbacter margulisiae</name>
    <dbReference type="NCBI Taxonomy" id="1350067"/>
    <lineage>
        <taxon>Bacteria</taxon>
        <taxon>Pseudomonadati</taxon>
        <taxon>Bacteroidota</taxon>
        <taxon>Bacteroidia</taxon>
        <taxon>Bacteroidales</taxon>
        <taxon>Porphyromonadaceae</taxon>
        <taxon>Microbacter</taxon>
    </lineage>
</organism>
<dbReference type="InterPro" id="IPR036259">
    <property type="entry name" value="MFS_trans_sf"/>
</dbReference>
<dbReference type="AlphaFoldDB" id="A0A7W5DSK9"/>
<dbReference type="SUPFAM" id="SSF103473">
    <property type="entry name" value="MFS general substrate transporter"/>
    <property type="match status" value="1"/>
</dbReference>
<dbReference type="Proteomes" id="UP000544222">
    <property type="component" value="Unassembled WGS sequence"/>
</dbReference>
<dbReference type="PANTHER" id="PTHR23513:SF11">
    <property type="entry name" value="STAPHYLOFERRIN A TRANSPORTER"/>
    <property type="match status" value="1"/>
</dbReference>
<keyword evidence="3" id="KW-1003">Cell membrane</keyword>
<evidence type="ECO:0000256" key="4">
    <source>
        <dbReference type="ARBA" id="ARBA00022692"/>
    </source>
</evidence>
<dbReference type="EMBL" id="JACHYB010000001">
    <property type="protein sequence ID" value="MBB3187483.1"/>
    <property type="molecule type" value="Genomic_DNA"/>
</dbReference>
<evidence type="ECO:0000256" key="3">
    <source>
        <dbReference type="ARBA" id="ARBA00022475"/>
    </source>
</evidence>
<keyword evidence="10" id="KW-1185">Reference proteome</keyword>
<feature type="transmembrane region" description="Helical" evidence="7">
    <location>
        <begin position="313"/>
        <end position="335"/>
    </location>
</feature>
<protein>
    <submittedName>
        <fullName evidence="9">MFS family permease</fullName>
    </submittedName>
</protein>
<dbReference type="InterPro" id="IPR020846">
    <property type="entry name" value="MFS_dom"/>
</dbReference>
<evidence type="ECO:0000313" key="10">
    <source>
        <dbReference type="Proteomes" id="UP000544222"/>
    </source>
</evidence>
<comment type="caution">
    <text evidence="9">The sequence shown here is derived from an EMBL/GenBank/DDBJ whole genome shotgun (WGS) entry which is preliminary data.</text>
</comment>
<feature type="domain" description="Major facilitator superfamily (MFS) profile" evidence="8">
    <location>
        <begin position="1"/>
        <end position="401"/>
    </location>
</feature>
<feature type="transmembrane region" description="Helical" evidence="7">
    <location>
        <begin position="227"/>
        <end position="247"/>
    </location>
</feature>
<evidence type="ECO:0000256" key="2">
    <source>
        <dbReference type="ARBA" id="ARBA00022448"/>
    </source>
</evidence>
<dbReference type="PANTHER" id="PTHR23513">
    <property type="entry name" value="INTEGRAL MEMBRANE EFFLUX PROTEIN-RELATED"/>
    <property type="match status" value="1"/>
</dbReference>
<evidence type="ECO:0000256" key="1">
    <source>
        <dbReference type="ARBA" id="ARBA00004651"/>
    </source>
</evidence>
<evidence type="ECO:0000256" key="6">
    <source>
        <dbReference type="ARBA" id="ARBA00023136"/>
    </source>
</evidence>
<feature type="transmembrane region" description="Helical" evidence="7">
    <location>
        <begin position="347"/>
        <end position="369"/>
    </location>
</feature>
<accession>A0A7W5DSK9</accession>
<gene>
    <name evidence="9" type="ORF">FHX64_001646</name>
</gene>